<evidence type="ECO:0000256" key="3">
    <source>
        <dbReference type="ARBA" id="ARBA00022989"/>
    </source>
</evidence>
<dbReference type="AlphaFoldDB" id="A0A0B1T7J4"/>
<keyword evidence="2 5" id="KW-0812">Transmembrane</keyword>
<dbReference type="Pfam" id="PF01490">
    <property type="entry name" value="Aa_trans"/>
    <property type="match status" value="1"/>
</dbReference>
<reference evidence="7 8" key="1">
    <citation type="submission" date="2014-03" db="EMBL/GenBank/DDBJ databases">
        <title>Draft genome of the hookworm Oesophagostomum dentatum.</title>
        <authorList>
            <person name="Mitreva M."/>
        </authorList>
    </citation>
    <scope>NUCLEOTIDE SEQUENCE [LARGE SCALE GENOMIC DNA]</scope>
    <source>
        <strain evidence="7 8">OD-Hann</strain>
    </source>
</reference>
<proteinExistence type="predicted"/>
<evidence type="ECO:0000256" key="4">
    <source>
        <dbReference type="ARBA" id="ARBA00023136"/>
    </source>
</evidence>
<evidence type="ECO:0000313" key="8">
    <source>
        <dbReference type="Proteomes" id="UP000053660"/>
    </source>
</evidence>
<organism evidence="7 8">
    <name type="scientific">Oesophagostomum dentatum</name>
    <name type="common">Nodular worm</name>
    <dbReference type="NCBI Taxonomy" id="61180"/>
    <lineage>
        <taxon>Eukaryota</taxon>
        <taxon>Metazoa</taxon>
        <taxon>Ecdysozoa</taxon>
        <taxon>Nematoda</taxon>
        <taxon>Chromadorea</taxon>
        <taxon>Rhabditida</taxon>
        <taxon>Rhabditina</taxon>
        <taxon>Rhabditomorpha</taxon>
        <taxon>Strongyloidea</taxon>
        <taxon>Strongylidae</taxon>
        <taxon>Oesophagostomum</taxon>
    </lineage>
</organism>
<dbReference type="Proteomes" id="UP000053660">
    <property type="component" value="Unassembled WGS sequence"/>
</dbReference>
<evidence type="ECO:0000256" key="1">
    <source>
        <dbReference type="ARBA" id="ARBA00004370"/>
    </source>
</evidence>
<feature type="domain" description="Amino acid transporter transmembrane" evidence="6">
    <location>
        <begin position="8"/>
        <end position="126"/>
    </location>
</feature>
<evidence type="ECO:0000256" key="2">
    <source>
        <dbReference type="ARBA" id="ARBA00022692"/>
    </source>
</evidence>
<feature type="transmembrane region" description="Helical" evidence="5">
    <location>
        <begin position="97"/>
        <end position="125"/>
    </location>
</feature>
<accession>A0A0B1T7J4</accession>
<name>A0A0B1T7J4_OESDE</name>
<evidence type="ECO:0000313" key="7">
    <source>
        <dbReference type="EMBL" id="KHJ91767.1"/>
    </source>
</evidence>
<sequence>MLLLTNYCGYLIQHYPVYEMLWPSVQSRLNEANNSATVFMDFALRYAVVVLSFGLAYVIPNFKDIVPFVGVTTGMMLALFFPPLLETVAFYDCWKKSSLFTFIFNVALNVFYISLGILFMIVGVYSNYQVLSKQNRP</sequence>
<feature type="transmembrane region" description="Helical" evidence="5">
    <location>
        <begin position="38"/>
        <end position="59"/>
    </location>
</feature>
<feature type="transmembrane region" description="Helical" evidence="5">
    <location>
        <begin position="65"/>
        <end position="85"/>
    </location>
</feature>
<keyword evidence="3 5" id="KW-1133">Transmembrane helix</keyword>
<dbReference type="InterPro" id="IPR013057">
    <property type="entry name" value="AA_transpt_TM"/>
</dbReference>
<comment type="subcellular location">
    <subcellularLocation>
        <location evidence="1">Membrane</location>
    </subcellularLocation>
</comment>
<gene>
    <name evidence="7" type="ORF">OESDEN_08357</name>
</gene>
<keyword evidence="4 5" id="KW-0472">Membrane</keyword>
<keyword evidence="8" id="KW-1185">Reference proteome</keyword>
<dbReference type="GO" id="GO:0016020">
    <property type="term" value="C:membrane"/>
    <property type="evidence" value="ECO:0007669"/>
    <property type="project" value="UniProtKB-SubCell"/>
</dbReference>
<evidence type="ECO:0000256" key="5">
    <source>
        <dbReference type="SAM" id="Phobius"/>
    </source>
</evidence>
<evidence type="ECO:0000259" key="6">
    <source>
        <dbReference type="Pfam" id="PF01490"/>
    </source>
</evidence>
<dbReference type="EMBL" id="KN551831">
    <property type="protein sequence ID" value="KHJ91767.1"/>
    <property type="molecule type" value="Genomic_DNA"/>
</dbReference>
<dbReference type="OrthoDB" id="1684102at2759"/>
<protein>
    <recommendedName>
        <fullName evidence="6">Amino acid transporter transmembrane domain-containing protein</fullName>
    </recommendedName>
</protein>